<feature type="transmembrane region" description="Helical" evidence="1">
    <location>
        <begin position="56"/>
        <end position="77"/>
    </location>
</feature>
<evidence type="ECO:0000256" key="1">
    <source>
        <dbReference type="SAM" id="Phobius"/>
    </source>
</evidence>
<sequence>MKTTHGSNPTIGGQHCKLCPSSPSSLVFASIEQAQDTPSLENRKNKSFPCWGALPLFFFFLTIQLFYAIACVCACMYI</sequence>
<evidence type="ECO:0000313" key="2">
    <source>
        <dbReference type="EMBL" id="KAJ6763383.1"/>
    </source>
</evidence>
<dbReference type="AlphaFoldDB" id="A0A9Q0WAY9"/>
<keyword evidence="1" id="KW-0472">Membrane</keyword>
<accession>A0A9Q0WAY9</accession>
<proteinExistence type="predicted"/>
<dbReference type="EMBL" id="JAPFFK010000005">
    <property type="protein sequence ID" value="KAJ6763383.1"/>
    <property type="molecule type" value="Genomic_DNA"/>
</dbReference>
<comment type="caution">
    <text evidence="2">The sequence shown here is derived from an EMBL/GenBank/DDBJ whole genome shotgun (WGS) entry which is preliminary data.</text>
</comment>
<dbReference type="Proteomes" id="UP001151532">
    <property type="component" value="Chromosome 13"/>
</dbReference>
<protein>
    <submittedName>
        <fullName evidence="2">Uncharacterized protein</fullName>
    </submittedName>
</protein>
<organism evidence="2 3">
    <name type="scientific">Salix purpurea</name>
    <name type="common">Purple osier willow</name>
    <dbReference type="NCBI Taxonomy" id="77065"/>
    <lineage>
        <taxon>Eukaryota</taxon>
        <taxon>Viridiplantae</taxon>
        <taxon>Streptophyta</taxon>
        <taxon>Embryophyta</taxon>
        <taxon>Tracheophyta</taxon>
        <taxon>Spermatophyta</taxon>
        <taxon>Magnoliopsida</taxon>
        <taxon>eudicotyledons</taxon>
        <taxon>Gunneridae</taxon>
        <taxon>Pentapetalae</taxon>
        <taxon>rosids</taxon>
        <taxon>fabids</taxon>
        <taxon>Malpighiales</taxon>
        <taxon>Salicaceae</taxon>
        <taxon>Saliceae</taxon>
        <taxon>Salix</taxon>
    </lineage>
</organism>
<keyword evidence="3" id="KW-1185">Reference proteome</keyword>
<evidence type="ECO:0000313" key="3">
    <source>
        <dbReference type="Proteomes" id="UP001151532"/>
    </source>
</evidence>
<keyword evidence="1" id="KW-1133">Transmembrane helix</keyword>
<reference evidence="2" key="2">
    <citation type="journal article" date="2023" name="Int. J. Mol. Sci.">
        <title>De Novo Assembly and Annotation of 11 Diverse Shrub Willow (Salix) Genomes Reveals Novel Gene Organization in Sex-Linked Regions.</title>
        <authorList>
            <person name="Hyden B."/>
            <person name="Feng K."/>
            <person name="Yates T.B."/>
            <person name="Jawdy S."/>
            <person name="Cereghino C."/>
            <person name="Smart L.B."/>
            <person name="Muchero W."/>
        </authorList>
    </citation>
    <scope>NUCLEOTIDE SEQUENCE</scope>
    <source>
        <tissue evidence="2">Shoot tip</tissue>
    </source>
</reference>
<gene>
    <name evidence="2" type="ORF">OIU79_024015</name>
</gene>
<keyword evidence="1" id="KW-0812">Transmembrane</keyword>
<reference evidence="2" key="1">
    <citation type="submission" date="2022-11" db="EMBL/GenBank/DDBJ databases">
        <authorList>
            <person name="Hyden B.L."/>
            <person name="Feng K."/>
            <person name="Yates T."/>
            <person name="Jawdy S."/>
            <person name="Smart L.B."/>
            <person name="Muchero W."/>
        </authorList>
    </citation>
    <scope>NUCLEOTIDE SEQUENCE</scope>
    <source>
        <tissue evidence="2">Shoot tip</tissue>
    </source>
</reference>
<name>A0A9Q0WAY9_SALPP</name>